<dbReference type="GO" id="GO:0005886">
    <property type="term" value="C:plasma membrane"/>
    <property type="evidence" value="ECO:0007669"/>
    <property type="project" value="UniProtKB-SubCell"/>
</dbReference>
<gene>
    <name evidence="7" type="ORF">PI23P_03797</name>
</gene>
<proteinExistence type="predicted"/>
<dbReference type="OrthoDB" id="1451945at2"/>
<comment type="subcellular location">
    <subcellularLocation>
        <location evidence="1">Cell membrane</location>
        <topology evidence="1">Multi-pass membrane protein</topology>
    </subcellularLocation>
</comment>
<keyword evidence="3 6" id="KW-0812">Transmembrane</keyword>
<sequence>MIVAFFLFGFSFSFVGSITPSMLNMTALKISLEKGQKEVNKFAIGVSLVVALQAYIAVFLTRYISENPLVLETLEKAGIFIFAALSIYFYCASKKNKISSKPNTRKDEHAFFTGILLSVFNMFSIPFFCGVVVALESFSFFSFDVIPVVFFILGAVLGTFLILFLYGKFAKRAQQLTGKLTNDINIILAILTGLVAIFTAIKTFL</sequence>
<dbReference type="eggNOG" id="COG1280">
    <property type="taxonomic scope" value="Bacteria"/>
</dbReference>
<feature type="transmembrane region" description="Helical" evidence="6">
    <location>
        <begin position="6"/>
        <end position="30"/>
    </location>
</feature>
<dbReference type="Pfam" id="PF01810">
    <property type="entry name" value="LysE"/>
    <property type="match status" value="1"/>
</dbReference>
<keyword evidence="7" id="KW-0560">Oxidoreductase</keyword>
<keyword evidence="8" id="KW-1185">Reference proteome</keyword>
<comment type="caution">
    <text evidence="7">The sequence shown here is derived from an EMBL/GenBank/DDBJ whole genome shotgun (WGS) entry which is preliminary data.</text>
</comment>
<keyword evidence="5 6" id="KW-0472">Membrane</keyword>
<dbReference type="Proteomes" id="UP000003053">
    <property type="component" value="Unassembled WGS sequence"/>
</dbReference>
<dbReference type="HOGENOM" id="CLU_113248_0_0_10"/>
<dbReference type="AlphaFoldDB" id="A4BX96"/>
<dbReference type="GO" id="GO:0004354">
    <property type="term" value="F:glutamate dehydrogenase (NADP+) activity"/>
    <property type="evidence" value="ECO:0007669"/>
    <property type="project" value="UniProtKB-EC"/>
</dbReference>
<feature type="transmembrane region" description="Helical" evidence="6">
    <location>
        <begin position="145"/>
        <end position="166"/>
    </location>
</feature>
<name>A4BX96_9FLAO</name>
<accession>A4BX96</accession>
<feature type="transmembrane region" description="Helical" evidence="6">
    <location>
        <begin position="186"/>
        <end position="204"/>
    </location>
</feature>
<dbReference type="EMBL" id="AAOG01000001">
    <property type="protein sequence ID" value="EAR13587.1"/>
    <property type="molecule type" value="Genomic_DNA"/>
</dbReference>
<dbReference type="STRING" id="313594.PI23P_03797"/>
<evidence type="ECO:0000256" key="5">
    <source>
        <dbReference type="ARBA" id="ARBA00023136"/>
    </source>
</evidence>
<keyword evidence="4 6" id="KW-1133">Transmembrane helix</keyword>
<evidence type="ECO:0000256" key="2">
    <source>
        <dbReference type="ARBA" id="ARBA00022475"/>
    </source>
</evidence>
<feature type="transmembrane region" description="Helical" evidence="6">
    <location>
        <begin position="73"/>
        <end position="91"/>
    </location>
</feature>
<organism evidence="7 8">
    <name type="scientific">Polaribacter irgensii 23-P</name>
    <dbReference type="NCBI Taxonomy" id="313594"/>
    <lineage>
        <taxon>Bacteria</taxon>
        <taxon>Pseudomonadati</taxon>
        <taxon>Bacteroidota</taxon>
        <taxon>Flavobacteriia</taxon>
        <taxon>Flavobacteriales</taxon>
        <taxon>Flavobacteriaceae</taxon>
    </lineage>
</organism>
<keyword evidence="2" id="KW-1003">Cell membrane</keyword>
<evidence type="ECO:0000256" key="6">
    <source>
        <dbReference type="SAM" id="Phobius"/>
    </source>
</evidence>
<reference evidence="7 8" key="1">
    <citation type="submission" date="2006-02" db="EMBL/GenBank/DDBJ databases">
        <authorList>
            <person name="Murray A."/>
            <person name="Staley J."/>
            <person name="Ferriera S."/>
            <person name="Johnson J."/>
            <person name="Kravitz S."/>
            <person name="Halpern A."/>
            <person name="Remington K."/>
            <person name="Beeson K."/>
            <person name="Tran B."/>
            <person name="Rogers Y.-H."/>
            <person name="Friedman R."/>
            <person name="Venter J.C."/>
        </authorList>
    </citation>
    <scope>NUCLEOTIDE SEQUENCE [LARGE SCALE GENOMIC DNA]</scope>
    <source>
        <strain evidence="7 8">23-P</strain>
    </source>
</reference>
<dbReference type="InterPro" id="IPR001123">
    <property type="entry name" value="LeuE-type"/>
</dbReference>
<dbReference type="GO" id="GO:0006865">
    <property type="term" value="P:amino acid transport"/>
    <property type="evidence" value="ECO:0007669"/>
    <property type="project" value="InterPro"/>
</dbReference>
<evidence type="ECO:0000313" key="7">
    <source>
        <dbReference type="EMBL" id="EAR13587.1"/>
    </source>
</evidence>
<evidence type="ECO:0000256" key="1">
    <source>
        <dbReference type="ARBA" id="ARBA00004651"/>
    </source>
</evidence>
<evidence type="ECO:0000256" key="4">
    <source>
        <dbReference type="ARBA" id="ARBA00022989"/>
    </source>
</evidence>
<feature type="transmembrane region" description="Helical" evidence="6">
    <location>
        <begin position="111"/>
        <end position="133"/>
    </location>
</feature>
<evidence type="ECO:0000256" key="3">
    <source>
        <dbReference type="ARBA" id="ARBA00022692"/>
    </source>
</evidence>
<protein>
    <submittedName>
        <fullName evidence="7">Glutamate dehydrogenase</fullName>
        <ecNumber evidence="7">1.4.1.4</ecNumber>
    </submittedName>
</protein>
<evidence type="ECO:0000313" key="8">
    <source>
        <dbReference type="Proteomes" id="UP000003053"/>
    </source>
</evidence>
<dbReference type="EC" id="1.4.1.4" evidence="7"/>
<feature type="transmembrane region" description="Helical" evidence="6">
    <location>
        <begin position="42"/>
        <end position="61"/>
    </location>
</feature>